<reference evidence="8 9" key="1">
    <citation type="submission" date="2014-02" db="EMBL/GenBank/DDBJ databases">
        <title>The small core and large imbalanced accessory genome model reveals a collaborative survival strategy of Sorangium cellulosum strains in nature.</title>
        <authorList>
            <person name="Han K."/>
            <person name="Peng R."/>
            <person name="Blom J."/>
            <person name="Li Y.-Z."/>
        </authorList>
    </citation>
    <scope>NUCLEOTIDE SEQUENCE [LARGE SCALE GENOMIC DNA]</scope>
    <source>
        <strain evidence="8 9">So0008-312</strain>
    </source>
</reference>
<evidence type="ECO:0000256" key="4">
    <source>
        <dbReference type="ARBA" id="ARBA00023049"/>
    </source>
</evidence>
<sequence>MSRSQAYRAPFAPGEENAVDAALCERLLSVALSKGGDYADLFFEYRAGGGFTFDEGILKAASRGVSMGVGVRVQRGDATGYAYTEDLTWEAMKRAAETAAQIATGSGGNQKIELRRRELPGRYELPFVSLDVPGLDKRALLERASAAALAFDPSIVKVEASFAEEVREVLVATSDGRMAHDVQPLLRFGVRALAERSGKRQEGSSGGGGRMTTAYFEGKSPEWHAEEAARQAVAMLDARDAPAGEMNVVLAPGDSGILLHEAVGHGLEADFNRKGTSNYSGQIGKEVASPLCTVVDDATLLQSRGTINVDDEGHEPERSTLIENGKLVGYMHDRLSAKHYGITPTGNGRRESFAAAPMPRMTNTILLAGPHDPEEIVRSVKRGVFAKKFGGGQVDISNGDFVFSLTESYLIEDGKLTAPLKGVNLIGNGPEVLRRVTMLGHDVATSDGIWTCGKDGQSVPVGVGCPTIKIDLITVGGTRIG</sequence>
<dbReference type="PANTHER" id="PTHR30624">
    <property type="entry name" value="UNCHARACTERIZED PROTEIN TLDD AND PMBA"/>
    <property type="match status" value="1"/>
</dbReference>
<keyword evidence="3" id="KW-0378">Hydrolase</keyword>
<dbReference type="RefSeq" id="WP_061610321.1">
    <property type="nucleotide sequence ID" value="NZ_JEMA01000715.1"/>
</dbReference>
<dbReference type="Pfam" id="PF01523">
    <property type="entry name" value="PmbA_TldD_1st"/>
    <property type="match status" value="1"/>
</dbReference>
<dbReference type="InterPro" id="IPR035068">
    <property type="entry name" value="TldD/PmbA_N"/>
</dbReference>
<name>A0A150QFR1_SORCE</name>
<evidence type="ECO:0000313" key="9">
    <source>
        <dbReference type="Proteomes" id="UP000075260"/>
    </source>
</evidence>
<dbReference type="GO" id="GO:0006508">
    <property type="term" value="P:proteolysis"/>
    <property type="evidence" value="ECO:0007669"/>
    <property type="project" value="UniProtKB-KW"/>
</dbReference>
<evidence type="ECO:0000259" key="5">
    <source>
        <dbReference type="Pfam" id="PF01523"/>
    </source>
</evidence>
<keyword evidence="2 8" id="KW-0645">Protease</keyword>
<comment type="caution">
    <text evidence="8">The sequence shown here is derived from an EMBL/GenBank/DDBJ whole genome shotgun (WGS) entry which is preliminary data.</text>
</comment>
<dbReference type="PANTHER" id="PTHR30624:SF4">
    <property type="entry name" value="METALLOPROTEASE TLDD"/>
    <property type="match status" value="1"/>
</dbReference>
<evidence type="ECO:0000259" key="7">
    <source>
        <dbReference type="Pfam" id="PF19290"/>
    </source>
</evidence>
<protein>
    <submittedName>
        <fullName evidence="8">Metalloprotease TldD</fullName>
    </submittedName>
</protein>
<dbReference type="GO" id="GO:0005829">
    <property type="term" value="C:cytosol"/>
    <property type="evidence" value="ECO:0007669"/>
    <property type="project" value="TreeGrafter"/>
</dbReference>
<keyword evidence="4 8" id="KW-0482">Metalloprotease</keyword>
<dbReference type="InterPro" id="IPR025502">
    <property type="entry name" value="TldD"/>
</dbReference>
<dbReference type="InterPro" id="IPR051463">
    <property type="entry name" value="Peptidase_U62_metallo"/>
</dbReference>
<dbReference type="Pfam" id="PF19290">
    <property type="entry name" value="PmbA_TldD_2nd"/>
    <property type="match status" value="1"/>
</dbReference>
<dbReference type="InterPro" id="IPR045569">
    <property type="entry name" value="Metalloprtase-TldD/E_C"/>
</dbReference>
<dbReference type="Proteomes" id="UP000075260">
    <property type="component" value="Unassembled WGS sequence"/>
</dbReference>
<dbReference type="Gene3D" id="3.30.2290.10">
    <property type="entry name" value="PmbA/TldD superfamily"/>
    <property type="match status" value="1"/>
</dbReference>
<dbReference type="OrthoDB" id="9803213at2"/>
<evidence type="ECO:0000256" key="2">
    <source>
        <dbReference type="ARBA" id="ARBA00022670"/>
    </source>
</evidence>
<dbReference type="GO" id="GO:0008237">
    <property type="term" value="F:metallopeptidase activity"/>
    <property type="evidence" value="ECO:0007669"/>
    <property type="project" value="UniProtKB-KW"/>
</dbReference>
<evidence type="ECO:0000256" key="3">
    <source>
        <dbReference type="ARBA" id="ARBA00022801"/>
    </source>
</evidence>
<dbReference type="AlphaFoldDB" id="A0A150QFR1"/>
<dbReference type="EMBL" id="JEMA01000715">
    <property type="protein sequence ID" value="KYF66743.1"/>
    <property type="molecule type" value="Genomic_DNA"/>
</dbReference>
<evidence type="ECO:0000256" key="1">
    <source>
        <dbReference type="ARBA" id="ARBA00005836"/>
    </source>
</evidence>
<feature type="domain" description="Metalloprotease TldD/E central" evidence="7">
    <location>
        <begin position="131"/>
        <end position="236"/>
    </location>
</feature>
<feature type="domain" description="Metalloprotease TldD/E C-terminal" evidence="6">
    <location>
        <begin position="244"/>
        <end position="477"/>
    </location>
</feature>
<dbReference type="SUPFAM" id="SSF111283">
    <property type="entry name" value="Putative modulator of DNA gyrase, PmbA/TldD"/>
    <property type="match status" value="1"/>
</dbReference>
<feature type="domain" description="Metalloprotease TldD/E N-terminal" evidence="5">
    <location>
        <begin position="39"/>
        <end position="103"/>
    </location>
</feature>
<accession>A0A150QFR1</accession>
<dbReference type="InterPro" id="IPR036059">
    <property type="entry name" value="TldD/PmbA_sf"/>
</dbReference>
<proteinExistence type="inferred from homology"/>
<dbReference type="InterPro" id="IPR002510">
    <property type="entry name" value="Metalloprtase-TldD/E_N"/>
</dbReference>
<dbReference type="PIRSF" id="PIRSF004919">
    <property type="entry name" value="TldD"/>
    <property type="match status" value="1"/>
</dbReference>
<evidence type="ECO:0000259" key="6">
    <source>
        <dbReference type="Pfam" id="PF19289"/>
    </source>
</evidence>
<comment type="similarity">
    <text evidence="1">Belongs to the peptidase U62 family.</text>
</comment>
<gene>
    <name evidence="8" type="primary">tldD</name>
    <name evidence="8" type="ORF">BE15_14480</name>
</gene>
<dbReference type="Pfam" id="PF19289">
    <property type="entry name" value="PmbA_TldD_3rd"/>
    <property type="match status" value="1"/>
</dbReference>
<dbReference type="InterPro" id="IPR045570">
    <property type="entry name" value="Metalloprtase-TldD/E_cen_dom"/>
</dbReference>
<evidence type="ECO:0000313" key="8">
    <source>
        <dbReference type="EMBL" id="KYF66743.1"/>
    </source>
</evidence>
<organism evidence="8 9">
    <name type="scientific">Sorangium cellulosum</name>
    <name type="common">Polyangium cellulosum</name>
    <dbReference type="NCBI Taxonomy" id="56"/>
    <lineage>
        <taxon>Bacteria</taxon>
        <taxon>Pseudomonadati</taxon>
        <taxon>Myxococcota</taxon>
        <taxon>Polyangia</taxon>
        <taxon>Polyangiales</taxon>
        <taxon>Polyangiaceae</taxon>
        <taxon>Sorangium</taxon>
    </lineage>
</organism>